<evidence type="ECO:0000313" key="3">
    <source>
        <dbReference type="Proteomes" id="UP000272729"/>
    </source>
</evidence>
<keyword evidence="3" id="KW-1185">Reference proteome</keyword>
<dbReference type="OrthoDB" id="3806195at2"/>
<dbReference type="SUPFAM" id="SSF52540">
    <property type="entry name" value="P-loop containing nucleoside triphosphate hydrolases"/>
    <property type="match status" value="1"/>
</dbReference>
<evidence type="ECO:0000256" key="1">
    <source>
        <dbReference type="SAM" id="MobiDB-lite"/>
    </source>
</evidence>
<dbReference type="RefSeq" id="WP_121229975.1">
    <property type="nucleotide sequence ID" value="NZ_JBIUBA010000025.1"/>
</dbReference>
<evidence type="ECO:0000313" key="2">
    <source>
        <dbReference type="EMBL" id="RKT74863.1"/>
    </source>
</evidence>
<dbReference type="Gene3D" id="3.40.50.300">
    <property type="entry name" value="P-loop containing nucleotide triphosphate hydrolases"/>
    <property type="match status" value="1"/>
</dbReference>
<evidence type="ECO:0008006" key="4">
    <source>
        <dbReference type="Google" id="ProtNLM"/>
    </source>
</evidence>
<comment type="caution">
    <text evidence="2">The sequence shown here is derived from an EMBL/GenBank/DDBJ whole genome shotgun (WGS) entry which is preliminary data.</text>
</comment>
<organism evidence="2 3">
    <name type="scientific">Saccharothrix variisporea</name>
    <dbReference type="NCBI Taxonomy" id="543527"/>
    <lineage>
        <taxon>Bacteria</taxon>
        <taxon>Bacillati</taxon>
        <taxon>Actinomycetota</taxon>
        <taxon>Actinomycetes</taxon>
        <taxon>Pseudonocardiales</taxon>
        <taxon>Pseudonocardiaceae</taxon>
        <taxon>Saccharothrix</taxon>
    </lineage>
</organism>
<dbReference type="AlphaFoldDB" id="A0A495XQZ3"/>
<dbReference type="InterPro" id="IPR027417">
    <property type="entry name" value="P-loop_NTPase"/>
</dbReference>
<feature type="region of interest" description="Disordered" evidence="1">
    <location>
        <begin position="575"/>
        <end position="652"/>
    </location>
</feature>
<reference evidence="2 3" key="1">
    <citation type="submission" date="2018-10" db="EMBL/GenBank/DDBJ databases">
        <title>Sequencing the genomes of 1000 actinobacteria strains.</title>
        <authorList>
            <person name="Klenk H.-P."/>
        </authorList>
    </citation>
    <scope>NUCLEOTIDE SEQUENCE [LARGE SCALE GENOMIC DNA]</scope>
    <source>
        <strain evidence="2 3">DSM 43911</strain>
    </source>
</reference>
<feature type="compositionally biased region" description="Low complexity" evidence="1">
    <location>
        <begin position="591"/>
        <end position="624"/>
    </location>
</feature>
<proteinExistence type="predicted"/>
<sequence length="1000" mass="104858">MRIRRRVTDAPSVHEFTAVASGNAQVVQAGRDVNVHVVVDRRLAEQRELLARDFARIELPESVSFTSRPPLRGRVEDLAFLRDTVAAGRNVVLAGPAGVGKTLLLQHAASTGALAFDGLRVLWREVASFTNADDVVRALVRECYEVPEQAVLPPRLARRLLRDVRALVVLDGLNVPLDHARQVVSSMPGSVVVVATRREDLWRLGRQRVLAGLPLDDVLAIVGEELGGPPDASTVESDWTDCAGNPGSVLARAVLRDIARTLGVVPEEAAEVESLPQVVPIVVDSLSLDAKAVLRALVALGDVEWGGDLLAAVSGSPGGRQAEALVAKRLARRDDDRYHVTADIAGPVPLTGEPAVLVERITDWVAHARPDAVAGNVAVVARALAWSLDEKRNDDALALARAASLALARSWHWGALALVLTLGLRAAVSAGSVLDEKSFRYTLALLRLHDDQVRQAAELLIAAASLDDDGDEHLAARVREVNAEVQHIASRRPLSIVDALVGRVADAGGVAVSTATAGAKAVRDVCVSALTSSPTGIALVRLAQDNPGIVRGVASVAAVGLLVATMTASGNHDVATATAPGATAGGPPPAWSSGSPPTTTSSERAGTTTATPGGRAPTTTGSAPGQPPVDATSAEVEPTTTEESRTGTPLHPTVRATWGFARVWYDERPIGTTHVLSAPNVPDNSEANWTYGPWMIPYPPSRSATATHTGVGTERVRLPGVGAPGGSVKVTVQDYFGAWAARRGYVPGVFCQPSGWHQDGVDEVIDVACFDRDGLPTDVAFFVRYVAGSASGTRGFVFDDQPSSATFTPDWLHGVSAGAVTRTGVGRYTADLPGSAGGAVEVTAVGSQPRHCAVTGRRGQFADIACTAPGGAAADSMFTAGFAVEQNMLDDPRKPVGDYLISEDSPTAAAPTITTRWASGNAPMTLERLATGRYKAHFANGYINSTMHVTSTAYGNHCGIMQLNDHSFPDDATIWVACFDSSGTPVNSGFTLVYTSARNS</sequence>
<accession>A0A495XQZ3</accession>
<gene>
    <name evidence="2" type="ORF">DFJ66_8237</name>
</gene>
<dbReference type="Proteomes" id="UP000272729">
    <property type="component" value="Unassembled WGS sequence"/>
</dbReference>
<name>A0A495XQZ3_9PSEU</name>
<protein>
    <recommendedName>
        <fullName evidence="4">NB-ARC domain-containing protein</fullName>
    </recommendedName>
</protein>
<dbReference type="EMBL" id="RBXR01000001">
    <property type="protein sequence ID" value="RKT74863.1"/>
    <property type="molecule type" value="Genomic_DNA"/>
</dbReference>